<feature type="region of interest" description="Disordered" evidence="7">
    <location>
        <begin position="196"/>
        <end position="253"/>
    </location>
</feature>
<evidence type="ECO:0000256" key="3">
    <source>
        <dbReference type="ARBA" id="ARBA00022737"/>
    </source>
</evidence>
<dbReference type="EMBL" id="JAGTJR010000052">
    <property type="protein sequence ID" value="KAH7027103.1"/>
    <property type="molecule type" value="Genomic_DNA"/>
</dbReference>
<keyword evidence="10" id="KW-1185">Reference proteome</keyword>
<protein>
    <submittedName>
        <fullName evidence="9">Nuclear mRNA splicing factor-associated protein</fullName>
    </submittedName>
</protein>
<evidence type="ECO:0000313" key="10">
    <source>
        <dbReference type="Proteomes" id="UP000774617"/>
    </source>
</evidence>
<feature type="compositionally biased region" description="Basic and acidic residues" evidence="7">
    <location>
        <begin position="216"/>
        <end position="230"/>
    </location>
</feature>
<evidence type="ECO:0000259" key="8">
    <source>
        <dbReference type="PROSITE" id="PS50102"/>
    </source>
</evidence>
<feature type="domain" description="RRM" evidence="8">
    <location>
        <begin position="106"/>
        <end position="196"/>
    </location>
</feature>
<dbReference type="InterPro" id="IPR000504">
    <property type="entry name" value="RRM_dom"/>
</dbReference>
<feature type="compositionally biased region" description="Basic and acidic residues" evidence="7">
    <location>
        <begin position="89"/>
        <end position="103"/>
    </location>
</feature>
<proteinExistence type="inferred from homology"/>
<keyword evidence="3" id="KW-0677">Repeat</keyword>
<dbReference type="Gene3D" id="3.30.70.330">
    <property type="match status" value="2"/>
</dbReference>
<keyword evidence="5" id="KW-0508">mRNA splicing</keyword>
<gene>
    <name evidence="9" type="ORF">B0J12DRAFT_684602</name>
</gene>
<sequence length="397" mass="45231">MADSLPANFPTAVEDFETDDRISWSRADNKWILEETNGNEWEFDVALKRWVQTVDKDLLEQQSKAYRIPGVDESEDAQEEIKSKKRKHPDSEQDGKPAKKKELQNTAVYVTSLPLDATKEEVTEVFSRYGLIAESIDTEEKRVRLYTDKDGNFTGEALVVYFRPESVGLAINMLDDTDFNFRQGPDGRMRVKEADMSFKKNKGDEDGVKKAQHKPSKADKDSKLRYEKKQAQKLADWGDEGDDEPAHDSSTSGPAFRWARTVVLKHMFTLKELEEDPEAEEDIRDDISEEASKFGEVEVVWVFNQEPDGVVVVRFSEPAQAQECVKAFNGRAFDGRIIEATIPKSKERYRRKREDQDKENARLRKFANELEAGKLVKNHDNHAENNGSGKGGDNSGE</sequence>
<evidence type="ECO:0000256" key="5">
    <source>
        <dbReference type="ARBA" id="ARBA00023187"/>
    </source>
</evidence>
<feature type="region of interest" description="Disordered" evidence="7">
    <location>
        <begin position="65"/>
        <end position="103"/>
    </location>
</feature>
<dbReference type="Proteomes" id="UP000774617">
    <property type="component" value="Unassembled WGS sequence"/>
</dbReference>
<dbReference type="CDD" id="cd12285">
    <property type="entry name" value="RRM3_RBM39_like"/>
    <property type="match status" value="1"/>
</dbReference>
<comment type="caution">
    <text evidence="9">The sequence shown here is derived from an EMBL/GenBank/DDBJ whole genome shotgun (WGS) entry which is preliminary data.</text>
</comment>
<dbReference type="InterPro" id="IPR034392">
    <property type="entry name" value="TatSF1-like_RRM1"/>
</dbReference>
<reference evidence="9 10" key="1">
    <citation type="journal article" date="2021" name="Nat. Commun.">
        <title>Genetic determinants of endophytism in the Arabidopsis root mycobiome.</title>
        <authorList>
            <person name="Mesny F."/>
            <person name="Miyauchi S."/>
            <person name="Thiergart T."/>
            <person name="Pickel B."/>
            <person name="Atanasova L."/>
            <person name="Karlsson M."/>
            <person name="Huettel B."/>
            <person name="Barry K.W."/>
            <person name="Haridas S."/>
            <person name="Chen C."/>
            <person name="Bauer D."/>
            <person name="Andreopoulos W."/>
            <person name="Pangilinan J."/>
            <person name="LaButti K."/>
            <person name="Riley R."/>
            <person name="Lipzen A."/>
            <person name="Clum A."/>
            <person name="Drula E."/>
            <person name="Henrissat B."/>
            <person name="Kohler A."/>
            <person name="Grigoriev I.V."/>
            <person name="Martin F.M."/>
            <person name="Hacquard S."/>
        </authorList>
    </citation>
    <scope>NUCLEOTIDE SEQUENCE [LARGE SCALE GENOMIC DNA]</scope>
    <source>
        <strain evidence="9 10">MPI-SDFR-AT-0080</strain>
    </source>
</reference>
<evidence type="ECO:0000256" key="1">
    <source>
        <dbReference type="ARBA" id="ARBA00007747"/>
    </source>
</evidence>
<dbReference type="CDD" id="cd12281">
    <property type="entry name" value="RRM1_TatSF1_like"/>
    <property type="match status" value="1"/>
</dbReference>
<evidence type="ECO:0000313" key="9">
    <source>
        <dbReference type="EMBL" id="KAH7027103.1"/>
    </source>
</evidence>
<dbReference type="SMART" id="SM00360">
    <property type="entry name" value="RRM"/>
    <property type="match status" value="2"/>
</dbReference>
<comment type="similarity">
    <text evidence="1">Belongs to the HTATSF1 family.</text>
</comment>
<dbReference type="InterPro" id="IPR034393">
    <property type="entry name" value="TatSF1-like"/>
</dbReference>
<feature type="compositionally biased region" description="Gly residues" evidence="7">
    <location>
        <begin position="388"/>
        <end position="397"/>
    </location>
</feature>
<evidence type="ECO:0000256" key="2">
    <source>
        <dbReference type="ARBA" id="ARBA00022664"/>
    </source>
</evidence>
<dbReference type="PANTHER" id="PTHR15608">
    <property type="entry name" value="SPLICING FACTOR U2AF-ASSOCIATED PROTEIN 2"/>
    <property type="match status" value="1"/>
</dbReference>
<keyword evidence="2" id="KW-0507">mRNA processing</keyword>
<feature type="region of interest" description="Disordered" evidence="7">
    <location>
        <begin position="370"/>
        <end position="397"/>
    </location>
</feature>
<dbReference type="PANTHER" id="PTHR15608:SF0">
    <property type="entry name" value="HIV TAT-SPECIFIC FACTOR 1"/>
    <property type="match status" value="1"/>
</dbReference>
<dbReference type="SUPFAM" id="SSF54928">
    <property type="entry name" value="RNA-binding domain, RBD"/>
    <property type="match status" value="2"/>
</dbReference>
<feature type="domain" description="RRM" evidence="8">
    <location>
        <begin position="266"/>
        <end position="345"/>
    </location>
</feature>
<evidence type="ECO:0000256" key="6">
    <source>
        <dbReference type="PROSITE-ProRule" id="PRU00176"/>
    </source>
</evidence>
<feature type="compositionally biased region" description="Basic and acidic residues" evidence="7">
    <location>
        <begin position="370"/>
        <end position="383"/>
    </location>
</feature>
<organism evidence="9 10">
    <name type="scientific">Macrophomina phaseolina</name>
    <dbReference type="NCBI Taxonomy" id="35725"/>
    <lineage>
        <taxon>Eukaryota</taxon>
        <taxon>Fungi</taxon>
        <taxon>Dikarya</taxon>
        <taxon>Ascomycota</taxon>
        <taxon>Pezizomycotina</taxon>
        <taxon>Dothideomycetes</taxon>
        <taxon>Dothideomycetes incertae sedis</taxon>
        <taxon>Botryosphaeriales</taxon>
        <taxon>Botryosphaeriaceae</taxon>
        <taxon>Macrophomina</taxon>
    </lineage>
</organism>
<feature type="compositionally biased region" description="Basic and acidic residues" evidence="7">
    <location>
        <begin position="196"/>
        <end position="209"/>
    </location>
</feature>
<keyword evidence="4 6" id="KW-0694">RNA-binding</keyword>
<evidence type="ECO:0000256" key="7">
    <source>
        <dbReference type="SAM" id="MobiDB-lite"/>
    </source>
</evidence>
<dbReference type="InterPro" id="IPR012677">
    <property type="entry name" value="Nucleotide-bd_a/b_plait_sf"/>
</dbReference>
<name>A0ABQ8FUC4_9PEZI</name>
<dbReference type="Pfam" id="PF00076">
    <property type="entry name" value="RRM_1"/>
    <property type="match status" value="2"/>
</dbReference>
<evidence type="ECO:0000256" key="4">
    <source>
        <dbReference type="ARBA" id="ARBA00022884"/>
    </source>
</evidence>
<dbReference type="InterPro" id="IPR035979">
    <property type="entry name" value="RBD_domain_sf"/>
</dbReference>
<accession>A0ABQ8FUC4</accession>
<dbReference type="PROSITE" id="PS50102">
    <property type="entry name" value="RRM"/>
    <property type="match status" value="2"/>
</dbReference>